<feature type="chain" id="PRO_5036689963" evidence="7">
    <location>
        <begin position="28"/>
        <end position="110"/>
    </location>
</feature>
<name>A0A930BS25_9RHOO</name>
<dbReference type="InterPro" id="IPR009056">
    <property type="entry name" value="Cyt_c-like_dom"/>
</dbReference>
<evidence type="ECO:0000256" key="3">
    <source>
        <dbReference type="ARBA" id="ARBA00022723"/>
    </source>
</evidence>
<dbReference type="Proteomes" id="UP000718593">
    <property type="component" value="Unassembled WGS sequence"/>
</dbReference>
<dbReference type="EMBL" id="JABZMI010000109">
    <property type="protein sequence ID" value="MBF1164767.1"/>
    <property type="molecule type" value="Genomic_DNA"/>
</dbReference>
<dbReference type="InterPro" id="IPR002324">
    <property type="entry name" value="Cyt_c_ID"/>
</dbReference>
<reference evidence="9" key="1">
    <citation type="submission" date="2020-04" db="EMBL/GenBank/DDBJ databases">
        <title>Deep metagenomics examines the oral microbiome during advanced dental caries in children, revealing novel taxa and co-occurrences with host molecules.</title>
        <authorList>
            <person name="Baker J.L."/>
            <person name="Morton J.T."/>
            <person name="Dinis M."/>
            <person name="Alvarez R."/>
            <person name="Tran N.C."/>
            <person name="Knight R."/>
            <person name="Edlund A."/>
        </authorList>
    </citation>
    <scope>NUCLEOTIDE SEQUENCE</scope>
    <source>
        <strain evidence="9">JCVI_32_bin.24</strain>
    </source>
</reference>
<proteinExistence type="predicted"/>
<evidence type="ECO:0000313" key="9">
    <source>
        <dbReference type="EMBL" id="MBF1164767.1"/>
    </source>
</evidence>
<dbReference type="GO" id="GO:0009055">
    <property type="term" value="F:electron transfer activity"/>
    <property type="evidence" value="ECO:0007669"/>
    <property type="project" value="InterPro"/>
</dbReference>
<protein>
    <submittedName>
        <fullName evidence="9">C-type cytochrome</fullName>
    </submittedName>
</protein>
<feature type="domain" description="Cytochrome c" evidence="8">
    <location>
        <begin position="23"/>
        <end position="110"/>
    </location>
</feature>
<dbReference type="GO" id="GO:0020037">
    <property type="term" value="F:heme binding"/>
    <property type="evidence" value="ECO:0007669"/>
    <property type="project" value="InterPro"/>
</dbReference>
<evidence type="ECO:0000256" key="6">
    <source>
        <dbReference type="PIRSR" id="PIRSR602324-1"/>
    </source>
</evidence>
<gene>
    <name evidence="9" type="ORF">HXL68_06980</name>
</gene>
<evidence type="ECO:0000256" key="2">
    <source>
        <dbReference type="ARBA" id="ARBA00022617"/>
    </source>
</evidence>
<evidence type="ECO:0000259" key="8">
    <source>
        <dbReference type="PROSITE" id="PS51007"/>
    </source>
</evidence>
<keyword evidence="7" id="KW-0732">Signal</keyword>
<feature type="signal peptide" evidence="7">
    <location>
        <begin position="1"/>
        <end position="27"/>
    </location>
</feature>
<dbReference type="PRINTS" id="PR00606">
    <property type="entry name" value="CYTCHROMECID"/>
</dbReference>
<feature type="binding site" description="covalent" evidence="6">
    <location>
        <position position="86"/>
    </location>
    <ligand>
        <name>heme c</name>
        <dbReference type="ChEBI" id="CHEBI:61717"/>
    </ligand>
</feature>
<evidence type="ECO:0000256" key="4">
    <source>
        <dbReference type="ARBA" id="ARBA00022982"/>
    </source>
</evidence>
<keyword evidence="5 6" id="KW-0408">Iron</keyword>
<keyword evidence="1" id="KW-0813">Transport</keyword>
<dbReference type="InterPro" id="IPR036909">
    <property type="entry name" value="Cyt_c-like_dom_sf"/>
</dbReference>
<dbReference type="PROSITE" id="PS51007">
    <property type="entry name" value="CYTC"/>
    <property type="match status" value="1"/>
</dbReference>
<dbReference type="RefSeq" id="WP_274738108.1">
    <property type="nucleotide sequence ID" value="NZ_JARBJQ010000004.1"/>
</dbReference>
<keyword evidence="4" id="KW-0249">Electron transport</keyword>
<dbReference type="Gene3D" id="1.10.760.10">
    <property type="entry name" value="Cytochrome c-like domain"/>
    <property type="match status" value="1"/>
</dbReference>
<dbReference type="Pfam" id="PF00034">
    <property type="entry name" value="Cytochrom_C"/>
    <property type="match status" value="1"/>
</dbReference>
<comment type="caution">
    <text evidence="9">The sequence shown here is derived from an EMBL/GenBank/DDBJ whole genome shotgun (WGS) entry which is preliminary data.</text>
</comment>
<keyword evidence="2 6" id="KW-0349">Heme</keyword>
<keyword evidence="3 6" id="KW-0479">Metal-binding</keyword>
<evidence type="ECO:0000313" key="10">
    <source>
        <dbReference type="Proteomes" id="UP000718593"/>
    </source>
</evidence>
<dbReference type="SUPFAM" id="SSF46626">
    <property type="entry name" value="Cytochrome c"/>
    <property type="match status" value="1"/>
</dbReference>
<sequence>MNQKLQNSLLLGLAAATVMLATPPAQASEAIVKKARCVACHATDQKRVGPSYKEVAAKYKGDAKAPAMLFDKVRHGGAGNWGQVPMIPHPADKIGDDDLKAAIAWILALE</sequence>
<feature type="binding site" description="covalent" evidence="6">
    <location>
        <position position="37"/>
    </location>
    <ligand>
        <name>heme c</name>
        <dbReference type="ChEBI" id="CHEBI:61717"/>
    </ligand>
</feature>
<dbReference type="AlphaFoldDB" id="A0A930BS25"/>
<organism evidence="9 10">
    <name type="scientific">Dechloromonas agitata</name>
    <dbReference type="NCBI Taxonomy" id="73030"/>
    <lineage>
        <taxon>Bacteria</taxon>
        <taxon>Pseudomonadati</taxon>
        <taxon>Pseudomonadota</taxon>
        <taxon>Betaproteobacteria</taxon>
        <taxon>Rhodocyclales</taxon>
        <taxon>Azonexaceae</taxon>
        <taxon>Dechloromonas</taxon>
    </lineage>
</organism>
<evidence type="ECO:0000256" key="1">
    <source>
        <dbReference type="ARBA" id="ARBA00022448"/>
    </source>
</evidence>
<dbReference type="GO" id="GO:0005506">
    <property type="term" value="F:iron ion binding"/>
    <property type="evidence" value="ECO:0007669"/>
    <property type="project" value="InterPro"/>
</dbReference>
<accession>A0A930BS25</accession>
<evidence type="ECO:0000256" key="5">
    <source>
        <dbReference type="ARBA" id="ARBA00023004"/>
    </source>
</evidence>
<evidence type="ECO:0000256" key="7">
    <source>
        <dbReference type="SAM" id="SignalP"/>
    </source>
</evidence>
<comment type="PTM">
    <text evidence="6">Binds 1 heme c group covalently per subunit.</text>
</comment>
<feature type="binding site" description="covalent" evidence="6">
    <location>
        <position position="41"/>
    </location>
    <ligand>
        <name>heme c</name>
        <dbReference type="ChEBI" id="CHEBI:61717"/>
    </ligand>
</feature>